<dbReference type="PATRIC" id="fig|1105109.3.peg.628"/>
<accession>H8LMH7</accession>
<evidence type="ECO:0000313" key="1">
    <source>
        <dbReference type="EMBL" id="AFD19539.1"/>
    </source>
</evidence>
<dbReference type="KEGG" id="rsw:MC3_02950"/>
<name>H8LMH7_RICSL</name>
<evidence type="ECO:0000313" key="2">
    <source>
        <dbReference type="Proteomes" id="UP000007592"/>
    </source>
</evidence>
<dbReference type="HOGENOM" id="CLU_3140178_0_0_5"/>
<gene>
    <name evidence="1" type="ORF">MC3_02950</name>
</gene>
<dbReference type="EMBL" id="CP003375">
    <property type="protein sequence ID" value="AFD19539.1"/>
    <property type="molecule type" value="Genomic_DNA"/>
</dbReference>
<reference evidence="1 2" key="1">
    <citation type="submission" date="2012-03" db="EMBL/GenBank/DDBJ databases">
        <authorList>
            <person name="Johnson S.L."/>
            <person name="Munk A.C."/>
            <person name="Han S."/>
            <person name="Bruce D.C."/>
            <person name="Dasch G.A."/>
        </authorList>
    </citation>
    <scope>NUCLEOTIDE SEQUENCE [LARGE SCALE GENOMIC DNA]</scope>
    <source>
        <strain evidence="2">D-CWPP (RSB)</strain>
    </source>
</reference>
<proteinExistence type="predicted"/>
<dbReference type="RefSeq" id="WP_014419786.1">
    <property type="nucleotide sequence ID" value="NC_017065.1"/>
</dbReference>
<protein>
    <submittedName>
        <fullName evidence="1">Uncharacterized protein</fullName>
    </submittedName>
</protein>
<dbReference type="Proteomes" id="UP000007592">
    <property type="component" value="Chromosome"/>
</dbReference>
<sequence length="49" mass="5784">MQEAIPTPPALSWNTHPIFDDTIKFLKRFKEEIDKFPQDYTKASTIPLY</sequence>
<organism evidence="1 2">
    <name type="scientific">Rickettsia slovaca str. D-CWPP</name>
    <dbReference type="NCBI Taxonomy" id="1105109"/>
    <lineage>
        <taxon>Bacteria</taxon>
        <taxon>Pseudomonadati</taxon>
        <taxon>Pseudomonadota</taxon>
        <taxon>Alphaproteobacteria</taxon>
        <taxon>Rickettsiales</taxon>
        <taxon>Rickettsiaceae</taxon>
        <taxon>Rickettsieae</taxon>
        <taxon>Rickettsia</taxon>
        <taxon>spotted fever group</taxon>
    </lineage>
</organism>
<dbReference type="AlphaFoldDB" id="H8LMH7"/>